<dbReference type="PANTHER" id="PTHR43776">
    <property type="entry name" value="TRANSPORT ATP-BINDING PROTEIN"/>
    <property type="match status" value="1"/>
</dbReference>
<evidence type="ECO:0000256" key="4">
    <source>
        <dbReference type="ARBA" id="ARBA00022840"/>
    </source>
</evidence>
<keyword evidence="2" id="KW-0813">Transport</keyword>
<name>A0A3M8CK70_9BACL</name>
<dbReference type="InterPro" id="IPR017871">
    <property type="entry name" value="ABC_transporter-like_CS"/>
</dbReference>
<dbReference type="InterPro" id="IPR003593">
    <property type="entry name" value="AAA+_ATPase"/>
</dbReference>
<evidence type="ECO:0000313" key="7">
    <source>
        <dbReference type="Proteomes" id="UP000282028"/>
    </source>
</evidence>
<gene>
    <name evidence="6" type="ORF">EDM52_04370</name>
</gene>
<dbReference type="GO" id="GO:0016887">
    <property type="term" value="F:ATP hydrolysis activity"/>
    <property type="evidence" value="ECO:0007669"/>
    <property type="project" value="InterPro"/>
</dbReference>
<dbReference type="GO" id="GO:0015833">
    <property type="term" value="P:peptide transport"/>
    <property type="evidence" value="ECO:0007669"/>
    <property type="project" value="InterPro"/>
</dbReference>
<dbReference type="OrthoDB" id="9802264at2"/>
<dbReference type="PANTHER" id="PTHR43776:SF7">
    <property type="entry name" value="D,D-DIPEPTIDE TRANSPORT ATP-BINDING PROTEIN DDPF-RELATED"/>
    <property type="match status" value="1"/>
</dbReference>
<dbReference type="InterPro" id="IPR050319">
    <property type="entry name" value="ABC_transp_ATP-bind"/>
</dbReference>
<dbReference type="Proteomes" id="UP000282028">
    <property type="component" value="Unassembled WGS sequence"/>
</dbReference>
<sequence>MNATIWTEEKELLLRVRGLKKWFPVKSTLGRTINHVKAINSVSFDLYEGETFGLVGESGCGKSTTGRSILRLIEPTEGEILYRGQNLLELKGSELRSVRQEMQMVFQDPHSSLDPKKRIGYAIEEPMIIHRLGTKEERTQKVFELLHKVGFSKEYYYRYPHELSGGQRQRVGLARALALNPKLIVCDEPVSALDVSIQSQVINLLQEIQAELGLSYLFVAHDLSVVRHIADRVGVMYLGQLVEQAPTEQLFSQPLHPYTKSLLSAVPIPNPKIKRERILLQGDVPSPLNPPSGCIFHTRCPFAMERCRTEVPQNKEISIHHYVQCHLYDETHEHH</sequence>
<protein>
    <submittedName>
        <fullName evidence="6">Dipeptide ABC transporter ATP-binding protein</fullName>
    </submittedName>
</protein>
<dbReference type="InterPro" id="IPR013563">
    <property type="entry name" value="Oligopep_ABC_C"/>
</dbReference>
<keyword evidence="7" id="KW-1185">Reference proteome</keyword>
<dbReference type="RefSeq" id="WP_122907816.1">
    <property type="nucleotide sequence ID" value="NZ_CBCSBE010000002.1"/>
</dbReference>
<comment type="similarity">
    <text evidence="1">Belongs to the ABC transporter superfamily.</text>
</comment>
<dbReference type="Pfam" id="PF08352">
    <property type="entry name" value="oligo_HPY"/>
    <property type="match status" value="1"/>
</dbReference>
<dbReference type="NCBIfam" id="TIGR01727">
    <property type="entry name" value="oligo_HPY"/>
    <property type="match status" value="1"/>
</dbReference>
<dbReference type="SUPFAM" id="SSF52540">
    <property type="entry name" value="P-loop containing nucleoside triphosphate hydrolases"/>
    <property type="match status" value="1"/>
</dbReference>
<proteinExistence type="inferred from homology"/>
<dbReference type="Pfam" id="PF00005">
    <property type="entry name" value="ABC_tran"/>
    <property type="match status" value="1"/>
</dbReference>
<organism evidence="6 7">
    <name type="scientific">Brevibacillus invocatus</name>
    <dbReference type="NCBI Taxonomy" id="173959"/>
    <lineage>
        <taxon>Bacteria</taxon>
        <taxon>Bacillati</taxon>
        <taxon>Bacillota</taxon>
        <taxon>Bacilli</taxon>
        <taxon>Bacillales</taxon>
        <taxon>Paenibacillaceae</taxon>
        <taxon>Brevibacillus</taxon>
    </lineage>
</organism>
<dbReference type="GO" id="GO:0055085">
    <property type="term" value="P:transmembrane transport"/>
    <property type="evidence" value="ECO:0007669"/>
    <property type="project" value="UniProtKB-ARBA"/>
</dbReference>
<evidence type="ECO:0000313" key="6">
    <source>
        <dbReference type="EMBL" id="RNB76152.1"/>
    </source>
</evidence>
<dbReference type="AlphaFoldDB" id="A0A3M8CK70"/>
<dbReference type="GO" id="GO:0005524">
    <property type="term" value="F:ATP binding"/>
    <property type="evidence" value="ECO:0007669"/>
    <property type="project" value="UniProtKB-KW"/>
</dbReference>
<dbReference type="FunFam" id="3.40.50.300:FF:000016">
    <property type="entry name" value="Oligopeptide ABC transporter ATP-binding component"/>
    <property type="match status" value="1"/>
</dbReference>
<dbReference type="EMBL" id="RHHR01000008">
    <property type="protein sequence ID" value="RNB76152.1"/>
    <property type="molecule type" value="Genomic_DNA"/>
</dbReference>
<feature type="domain" description="ABC transporter" evidence="5">
    <location>
        <begin position="14"/>
        <end position="263"/>
    </location>
</feature>
<evidence type="ECO:0000256" key="1">
    <source>
        <dbReference type="ARBA" id="ARBA00005417"/>
    </source>
</evidence>
<accession>A0A3M8CK70</accession>
<evidence type="ECO:0000256" key="3">
    <source>
        <dbReference type="ARBA" id="ARBA00022741"/>
    </source>
</evidence>
<dbReference type="InterPro" id="IPR027417">
    <property type="entry name" value="P-loop_NTPase"/>
</dbReference>
<keyword evidence="4 6" id="KW-0067">ATP-binding</keyword>
<keyword evidence="3" id="KW-0547">Nucleotide-binding</keyword>
<dbReference type="PROSITE" id="PS50893">
    <property type="entry name" value="ABC_TRANSPORTER_2"/>
    <property type="match status" value="1"/>
</dbReference>
<dbReference type="NCBIfam" id="NF008453">
    <property type="entry name" value="PRK11308.1"/>
    <property type="match status" value="1"/>
</dbReference>
<dbReference type="PROSITE" id="PS00211">
    <property type="entry name" value="ABC_TRANSPORTER_1"/>
    <property type="match status" value="1"/>
</dbReference>
<dbReference type="CDD" id="cd03257">
    <property type="entry name" value="ABC_NikE_OppD_transporters"/>
    <property type="match status" value="1"/>
</dbReference>
<dbReference type="Gene3D" id="3.40.50.300">
    <property type="entry name" value="P-loop containing nucleotide triphosphate hydrolases"/>
    <property type="match status" value="1"/>
</dbReference>
<comment type="caution">
    <text evidence="6">The sequence shown here is derived from an EMBL/GenBank/DDBJ whole genome shotgun (WGS) entry which is preliminary data.</text>
</comment>
<reference evidence="6 7" key="1">
    <citation type="submission" date="2018-10" db="EMBL/GenBank/DDBJ databases">
        <title>Phylogenomics of Brevibacillus.</title>
        <authorList>
            <person name="Dunlap C."/>
        </authorList>
    </citation>
    <scope>NUCLEOTIDE SEQUENCE [LARGE SCALE GENOMIC DNA]</scope>
    <source>
        <strain evidence="6 7">JCM 12215</strain>
    </source>
</reference>
<evidence type="ECO:0000256" key="2">
    <source>
        <dbReference type="ARBA" id="ARBA00022448"/>
    </source>
</evidence>
<dbReference type="InterPro" id="IPR003439">
    <property type="entry name" value="ABC_transporter-like_ATP-bd"/>
</dbReference>
<evidence type="ECO:0000259" key="5">
    <source>
        <dbReference type="PROSITE" id="PS50893"/>
    </source>
</evidence>
<dbReference type="SMART" id="SM00382">
    <property type="entry name" value="AAA"/>
    <property type="match status" value="1"/>
</dbReference>